<dbReference type="GO" id="GO:0000166">
    <property type="term" value="F:nucleotide binding"/>
    <property type="evidence" value="ECO:0007669"/>
    <property type="project" value="UniProtKB-KW"/>
</dbReference>
<keyword evidence="9" id="KW-0735">Signal-anchor</keyword>
<sequence>MLSSSSGKDLYSCLSVRMLSLSRKSLAFLAVTSLSLVVLLITSHTLGSWPAFDQAEAYFHRGGPPNQHRPPPHAPGLGPGGQPHGSADDHLVIDTNFNASDSQNSGNHHGSQCDNFPDTHNILLVMKTGASEAYARLPAQLLTSLQCLPDFLIFSDMDQQVAGYQVHDSLATVLPEAELGNSDFDLYRRQKACLVDQEACNKLGDPASEGWNLDKYKNVHIAEEAYRMRPGYDWYVFVDADTYVSWPTLVPWLRTLKPTNKHYLGSVTLINNFGFGHGGSGYILSKRLMQDFVGKNPGIANKFDLRAKSECCGDYVFALALNEATKAEVKQVKNKTSKEPAGQILASSATGSFFRGRPTISGADRPTAVPVPFLTCRGWPTINGEKPTTLPFGPSHWCHPIVTMHHMNGEEINTLWDFERLRRSSGSASPTKPLLIKDIYQHYLAPKLQPVRMDWDNLADDRFYLDASDTAYVYEEWMIGRTKKAEDMSDLEKKAHMSFEDCRAACESLSAEECFSYQFQPGMCKTSKAFMLGKPVKKDVKGGRMLSGWDVDKIKAWIEKQGDCGRVKWPETGGGGKW</sequence>
<reference evidence="14" key="2">
    <citation type="submission" date="2023-06" db="EMBL/GenBank/DDBJ databases">
        <authorList>
            <consortium name="Lawrence Berkeley National Laboratory"/>
            <person name="Haridas S."/>
            <person name="Hensen N."/>
            <person name="Bonometti L."/>
            <person name="Westerberg I."/>
            <person name="Brannstrom I.O."/>
            <person name="Guillou S."/>
            <person name="Cros-Aarteil S."/>
            <person name="Calhoun S."/>
            <person name="Kuo A."/>
            <person name="Mondo S."/>
            <person name="Pangilinan J."/>
            <person name="Riley R."/>
            <person name="Labutti K."/>
            <person name="Andreopoulos B."/>
            <person name="Lipzen A."/>
            <person name="Chen C."/>
            <person name="Yanf M."/>
            <person name="Daum C."/>
            <person name="Ng V."/>
            <person name="Clum A."/>
            <person name="Steindorff A."/>
            <person name="Ohm R."/>
            <person name="Martin F."/>
            <person name="Silar P."/>
            <person name="Natvig D."/>
            <person name="Lalanne C."/>
            <person name="Gautier V."/>
            <person name="Ament-Velasquez S.L."/>
            <person name="Kruys A."/>
            <person name="Hutchinson M.I."/>
            <person name="Powell A.J."/>
            <person name="Barry K."/>
            <person name="Miller A.N."/>
            <person name="Grigoriev I.V."/>
            <person name="Debuchy R."/>
            <person name="Gladieux P."/>
            <person name="Thoren M.H."/>
            <person name="Johannesson H."/>
        </authorList>
    </citation>
    <scope>NUCLEOTIDE SEQUENCE</scope>
    <source>
        <strain evidence="14">CBS 118394</strain>
    </source>
</reference>
<evidence type="ECO:0000256" key="2">
    <source>
        <dbReference type="ARBA" id="ARBA00004922"/>
    </source>
</evidence>
<evidence type="ECO:0000256" key="7">
    <source>
        <dbReference type="ARBA" id="ARBA00022692"/>
    </source>
</evidence>
<evidence type="ECO:0000256" key="5">
    <source>
        <dbReference type="ARBA" id="ARBA00022676"/>
    </source>
</evidence>
<evidence type="ECO:0000256" key="12">
    <source>
        <dbReference type="SAM" id="MobiDB-lite"/>
    </source>
</evidence>
<feature type="region of interest" description="Disordered" evidence="12">
    <location>
        <begin position="59"/>
        <end position="90"/>
    </location>
</feature>
<keyword evidence="5" id="KW-0328">Glycosyltransferase</keyword>
<dbReference type="PANTHER" id="PTHR23033:SF40">
    <property type="entry name" value="APPLE DOMAIN-CONTAINING PROTEIN"/>
    <property type="match status" value="1"/>
</dbReference>
<evidence type="ECO:0000256" key="9">
    <source>
        <dbReference type="ARBA" id="ARBA00022968"/>
    </source>
</evidence>
<evidence type="ECO:0000256" key="10">
    <source>
        <dbReference type="ARBA" id="ARBA00022989"/>
    </source>
</evidence>
<protein>
    <recommendedName>
        <fullName evidence="4">N-acetylgalactosaminide beta-1,3-galactosyltransferase</fullName>
        <ecNumber evidence="4">2.4.1.122</ecNumber>
    </recommendedName>
</protein>
<comment type="caution">
    <text evidence="14">The sequence shown here is derived from an EMBL/GenBank/DDBJ whole genome shotgun (WGS) entry which is preliminary data.</text>
</comment>
<evidence type="ECO:0000256" key="8">
    <source>
        <dbReference type="ARBA" id="ARBA00022741"/>
    </source>
</evidence>
<comment type="pathway">
    <text evidence="2">Protein modification; protein glycosylation.</text>
</comment>
<keyword evidence="7" id="KW-0812">Transmembrane</keyword>
<dbReference type="Proteomes" id="UP001283341">
    <property type="component" value="Unassembled WGS sequence"/>
</dbReference>
<gene>
    <name evidence="14" type="ORF">B0H66DRAFT_589592</name>
</gene>
<comment type="subcellular location">
    <subcellularLocation>
        <location evidence="1">Membrane</location>
        <topology evidence="1">Single-pass type II membrane protein</topology>
    </subcellularLocation>
</comment>
<dbReference type="PANTHER" id="PTHR23033">
    <property type="entry name" value="BETA1,3-GALACTOSYLTRANSFERASE"/>
    <property type="match status" value="1"/>
</dbReference>
<dbReference type="InterPro" id="IPR026050">
    <property type="entry name" value="C1GALT1/C1GALT1_chp1"/>
</dbReference>
<dbReference type="Pfam" id="PF02434">
    <property type="entry name" value="Fringe"/>
    <property type="match status" value="1"/>
</dbReference>
<dbReference type="AlphaFoldDB" id="A0AAE0M6Y5"/>
<dbReference type="EMBL" id="JAUEDM010000003">
    <property type="protein sequence ID" value="KAK3321736.1"/>
    <property type="molecule type" value="Genomic_DNA"/>
</dbReference>
<keyword evidence="10" id="KW-1133">Transmembrane helix</keyword>
<keyword evidence="15" id="KW-1185">Reference proteome</keyword>
<evidence type="ECO:0000259" key="13">
    <source>
        <dbReference type="Pfam" id="PF02434"/>
    </source>
</evidence>
<feature type="domain" description="Fringe-like glycosyltransferase" evidence="13">
    <location>
        <begin position="222"/>
        <end position="292"/>
    </location>
</feature>
<dbReference type="GO" id="GO:0016263">
    <property type="term" value="F:glycoprotein-N-acetylgalactosamine 3-beta-galactosyltransferase activity"/>
    <property type="evidence" value="ECO:0007669"/>
    <property type="project" value="UniProtKB-EC"/>
</dbReference>
<reference evidence="14" key="1">
    <citation type="journal article" date="2023" name="Mol. Phylogenet. Evol.">
        <title>Genome-scale phylogeny and comparative genomics of the fungal order Sordariales.</title>
        <authorList>
            <person name="Hensen N."/>
            <person name="Bonometti L."/>
            <person name="Westerberg I."/>
            <person name="Brannstrom I.O."/>
            <person name="Guillou S."/>
            <person name="Cros-Aarteil S."/>
            <person name="Calhoun S."/>
            <person name="Haridas S."/>
            <person name="Kuo A."/>
            <person name="Mondo S."/>
            <person name="Pangilinan J."/>
            <person name="Riley R."/>
            <person name="LaButti K."/>
            <person name="Andreopoulos B."/>
            <person name="Lipzen A."/>
            <person name="Chen C."/>
            <person name="Yan M."/>
            <person name="Daum C."/>
            <person name="Ng V."/>
            <person name="Clum A."/>
            <person name="Steindorff A."/>
            <person name="Ohm R.A."/>
            <person name="Martin F."/>
            <person name="Silar P."/>
            <person name="Natvig D.O."/>
            <person name="Lalanne C."/>
            <person name="Gautier V."/>
            <person name="Ament-Velasquez S.L."/>
            <person name="Kruys A."/>
            <person name="Hutchinson M.I."/>
            <person name="Powell A.J."/>
            <person name="Barry K."/>
            <person name="Miller A.N."/>
            <person name="Grigoriev I.V."/>
            <person name="Debuchy R."/>
            <person name="Gladieux P."/>
            <person name="Hiltunen Thoren M."/>
            <person name="Johannesson H."/>
        </authorList>
    </citation>
    <scope>NUCLEOTIDE SEQUENCE</scope>
    <source>
        <strain evidence="14">CBS 118394</strain>
    </source>
</reference>
<dbReference type="InterPro" id="IPR003378">
    <property type="entry name" value="Fringe-like_glycosylTrfase"/>
</dbReference>
<keyword evidence="8" id="KW-0547">Nucleotide-binding</keyword>
<evidence type="ECO:0000256" key="11">
    <source>
        <dbReference type="ARBA" id="ARBA00023136"/>
    </source>
</evidence>
<accession>A0AAE0M6Y5</accession>
<keyword evidence="6" id="KW-0808">Transferase</keyword>
<evidence type="ECO:0000256" key="1">
    <source>
        <dbReference type="ARBA" id="ARBA00004606"/>
    </source>
</evidence>
<dbReference type="EC" id="2.4.1.122" evidence="4"/>
<comment type="similarity">
    <text evidence="3">Belongs to the glycosyltransferase 31 family. Beta3-Gal-T subfamily.</text>
</comment>
<dbReference type="GO" id="GO:0016020">
    <property type="term" value="C:membrane"/>
    <property type="evidence" value="ECO:0007669"/>
    <property type="project" value="UniProtKB-SubCell"/>
</dbReference>
<proteinExistence type="inferred from homology"/>
<dbReference type="Gene3D" id="3.90.550.50">
    <property type="match status" value="1"/>
</dbReference>
<evidence type="ECO:0000256" key="3">
    <source>
        <dbReference type="ARBA" id="ARBA00006462"/>
    </source>
</evidence>
<organism evidence="14 15">
    <name type="scientific">Apodospora peruviana</name>
    <dbReference type="NCBI Taxonomy" id="516989"/>
    <lineage>
        <taxon>Eukaryota</taxon>
        <taxon>Fungi</taxon>
        <taxon>Dikarya</taxon>
        <taxon>Ascomycota</taxon>
        <taxon>Pezizomycotina</taxon>
        <taxon>Sordariomycetes</taxon>
        <taxon>Sordariomycetidae</taxon>
        <taxon>Sordariales</taxon>
        <taxon>Lasiosphaeriaceae</taxon>
        <taxon>Apodospora</taxon>
    </lineage>
</organism>
<evidence type="ECO:0000313" key="15">
    <source>
        <dbReference type="Proteomes" id="UP001283341"/>
    </source>
</evidence>
<evidence type="ECO:0000313" key="14">
    <source>
        <dbReference type="EMBL" id="KAK3321736.1"/>
    </source>
</evidence>
<evidence type="ECO:0000256" key="6">
    <source>
        <dbReference type="ARBA" id="ARBA00022679"/>
    </source>
</evidence>
<name>A0AAE0M6Y5_9PEZI</name>
<keyword evidence="11" id="KW-0472">Membrane</keyword>
<evidence type="ECO:0000256" key="4">
    <source>
        <dbReference type="ARBA" id="ARBA00012557"/>
    </source>
</evidence>